<dbReference type="Gene3D" id="3.40.50.620">
    <property type="entry name" value="HUPs"/>
    <property type="match status" value="1"/>
</dbReference>
<accession>A0A1Y1HZ75</accession>
<dbReference type="PRINTS" id="PR01438">
    <property type="entry name" value="UNVRSLSTRESS"/>
</dbReference>
<dbReference type="OrthoDB" id="843225at2759"/>
<dbReference type="OMA" id="ANIGPNI"/>
<dbReference type="CDD" id="cd23659">
    <property type="entry name" value="USP_At3g01520-like"/>
    <property type="match status" value="1"/>
</dbReference>
<organism evidence="2 3">
    <name type="scientific">Klebsormidium nitens</name>
    <name type="common">Green alga</name>
    <name type="synonym">Ulothrix nitens</name>
    <dbReference type="NCBI Taxonomy" id="105231"/>
    <lineage>
        <taxon>Eukaryota</taxon>
        <taxon>Viridiplantae</taxon>
        <taxon>Streptophyta</taxon>
        <taxon>Klebsormidiophyceae</taxon>
        <taxon>Klebsormidiales</taxon>
        <taxon>Klebsormidiaceae</taxon>
        <taxon>Klebsormidium</taxon>
    </lineage>
</organism>
<dbReference type="AlphaFoldDB" id="A0A1Y1HZ75"/>
<dbReference type="STRING" id="105231.A0A1Y1HZ75"/>
<reference evidence="2 3" key="1">
    <citation type="journal article" date="2014" name="Nat. Commun.">
        <title>Klebsormidium flaccidum genome reveals primary factors for plant terrestrial adaptation.</title>
        <authorList>
            <person name="Hori K."/>
            <person name="Maruyama F."/>
            <person name="Fujisawa T."/>
            <person name="Togashi T."/>
            <person name="Yamamoto N."/>
            <person name="Seo M."/>
            <person name="Sato S."/>
            <person name="Yamada T."/>
            <person name="Mori H."/>
            <person name="Tajima N."/>
            <person name="Moriyama T."/>
            <person name="Ikeuchi M."/>
            <person name="Watanabe M."/>
            <person name="Wada H."/>
            <person name="Kobayashi K."/>
            <person name="Saito M."/>
            <person name="Masuda T."/>
            <person name="Sasaki-Sekimoto Y."/>
            <person name="Mashiguchi K."/>
            <person name="Awai K."/>
            <person name="Shimojima M."/>
            <person name="Masuda S."/>
            <person name="Iwai M."/>
            <person name="Nobusawa T."/>
            <person name="Narise T."/>
            <person name="Kondo S."/>
            <person name="Saito H."/>
            <person name="Sato R."/>
            <person name="Murakawa M."/>
            <person name="Ihara Y."/>
            <person name="Oshima-Yamada Y."/>
            <person name="Ohtaka K."/>
            <person name="Satoh M."/>
            <person name="Sonobe K."/>
            <person name="Ishii M."/>
            <person name="Ohtani R."/>
            <person name="Kanamori-Sato M."/>
            <person name="Honoki R."/>
            <person name="Miyazaki D."/>
            <person name="Mochizuki H."/>
            <person name="Umetsu J."/>
            <person name="Higashi K."/>
            <person name="Shibata D."/>
            <person name="Kamiya Y."/>
            <person name="Sato N."/>
            <person name="Nakamura Y."/>
            <person name="Tabata S."/>
            <person name="Ida S."/>
            <person name="Kurokawa K."/>
            <person name="Ohta H."/>
        </authorList>
    </citation>
    <scope>NUCLEOTIDE SEQUENCE [LARGE SCALE GENOMIC DNA]</scope>
    <source>
        <strain evidence="2 3">NIES-2285</strain>
    </source>
</reference>
<sequence>MASKEIATSNRRSKATLGKRVLCALDNSDASALALQFVLDALVKPEDGDKLILFQAARVIDMYDDVEFMFVPDNQIAAAQERLVELCLSNLKKIKEQFKVDAELVVLPGDPRQLIPDYVTKHPVDMVVVGTRGRGKFKSLFLGSVSSYLVSHCPVPVLVVPNPRFAASLLKKESDATAS</sequence>
<dbReference type="Proteomes" id="UP000054558">
    <property type="component" value="Unassembled WGS sequence"/>
</dbReference>
<dbReference type="PANTHER" id="PTHR31964">
    <property type="entry name" value="ADENINE NUCLEOTIDE ALPHA HYDROLASES-LIKE SUPERFAMILY PROTEIN"/>
    <property type="match status" value="1"/>
</dbReference>
<dbReference type="EMBL" id="DF237119">
    <property type="protein sequence ID" value="GAQ83970.1"/>
    <property type="molecule type" value="Genomic_DNA"/>
</dbReference>
<name>A0A1Y1HZ75_KLENI</name>
<evidence type="ECO:0000259" key="1">
    <source>
        <dbReference type="Pfam" id="PF00582"/>
    </source>
</evidence>
<feature type="domain" description="UspA" evidence="1">
    <location>
        <begin position="19"/>
        <end position="161"/>
    </location>
</feature>
<evidence type="ECO:0000313" key="3">
    <source>
        <dbReference type="Proteomes" id="UP000054558"/>
    </source>
</evidence>
<dbReference type="PANTHER" id="PTHR31964:SF144">
    <property type="entry name" value="USPA DOMAIN-CONTAINING PROTEIN"/>
    <property type="match status" value="1"/>
</dbReference>
<evidence type="ECO:0000313" key="2">
    <source>
        <dbReference type="EMBL" id="GAQ83970.1"/>
    </source>
</evidence>
<dbReference type="Pfam" id="PF00582">
    <property type="entry name" value="Usp"/>
    <property type="match status" value="1"/>
</dbReference>
<dbReference type="InterPro" id="IPR006015">
    <property type="entry name" value="Universal_stress_UspA"/>
</dbReference>
<dbReference type="InterPro" id="IPR006016">
    <property type="entry name" value="UspA"/>
</dbReference>
<dbReference type="InterPro" id="IPR014729">
    <property type="entry name" value="Rossmann-like_a/b/a_fold"/>
</dbReference>
<dbReference type="SUPFAM" id="SSF52402">
    <property type="entry name" value="Adenine nucleotide alpha hydrolases-like"/>
    <property type="match status" value="1"/>
</dbReference>
<protein>
    <recommendedName>
        <fullName evidence="1">UspA domain-containing protein</fullName>
    </recommendedName>
</protein>
<proteinExistence type="predicted"/>
<keyword evidence="3" id="KW-1185">Reference proteome</keyword>
<gene>
    <name evidence="2" type="ORF">KFL_001700250</name>
</gene>